<dbReference type="InterPro" id="IPR037764">
    <property type="entry name" value="CEBPZOS"/>
</dbReference>
<keyword evidence="3" id="KW-1185">Reference proteome</keyword>
<feature type="transmembrane region" description="Helical" evidence="1">
    <location>
        <begin position="12"/>
        <end position="34"/>
    </location>
</feature>
<organism evidence="2 3">
    <name type="scientific">Stegodyphus mimosarum</name>
    <name type="common">African social velvet spider</name>
    <dbReference type="NCBI Taxonomy" id="407821"/>
    <lineage>
        <taxon>Eukaryota</taxon>
        <taxon>Metazoa</taxon>
        <taxon>Ecdysozoa</taxon>
        <taxon>Arthropoda</taxon>
        <taxon>Chelicerata</taxon>
        <taxon>Arachnida</taxon>
        <taxon>Araneae</taxon>
        <taxon>Araneomorphae</taxon>
        <taxon>Entelegynae</taxon>
        <taxon>Eresoidea</taxon>
        <taxon>Eresidae</taxon>
        <taxon>Stegodyphus</taxon>
    </lineage>
</organism>
<evidence type="ECO:0000256" key="1">
    <source>
        <dbReference type="SAM" id="Phobius"/>
    </source>
</evidence>
<reference evidence="2 3" key="1">
    <citation type="submission" date="2013-11" db="EMBL/GenBank/DDBJ databases">
        <title>Genome sequencing of Stegodyphus mimosarum.</title>
        <authorList>
            <person name="Bechsgaard J."/>
        </authorList>
    </citation>
    <scope>NUCLEOTIDE SEQUENCE [LARGE SCALE GENOMIC DNA]</scope>
</reference>
<sequence length="94" mass="11126">MFIMSKKLWKTAKWAVIGGAAADVACLAGGYYLYHQMKNSRDFRYKIYNYDPRFVDVYYRANEKFGDGTARQNDYSEWGIKEIKSFENLHWFGL</sequence>
<dbReference type="EMBL" id="KK112833">
    <property type="protein sequence ID" value="KFM58656.1"/>
    <property type="molecule type" value="Genomic_DNA"/>
</dbReference>
<evidence type="ECO:0000313" key="2">
    <source>
        <dbReference type="EMBL" id="KFM58656.1"/>
    </source>
</evidence>
<accession>A0A087T0L7</accession>
<dbReference type="PANTHER" id="PTHR38001:SF1">
    <property type="entry name" value="PROTEIN CEBPZOS"/>
    <property type="match status" value="1"/>
</dbReference>
<keyword evidence="1" id="KW-0472">Membrane</keyword>
<dbReference type="AlphaFoldDB" id="A0A087T0L7"/>
<evidence type="ECO:0000313" key="3">
    <source>
        <dbReference type="Proteomes" id="UP000054359"/>
    </source>
</evidence>
<name>A0A087T0L7_STEMI</name>
<dbReference type="OrthoDB" id="6408262at2759"/>
<protein>
    <submittedName>
        <fullName evidence="2">Uncharacterized protein</fullName>
    </submittedName>
</protein>
<keyword evidence="1" id="KW-1133">Transmembrane helix</keyword>
<gene>
    <name evidence="2" type="ORF">X975_21120</name>
</gene>
<dbReference type="Proteomes" id="UP000054359">
    <property type="component" value="Unassembled WGS sequence"/>
</dbReference>
<dbReference type="PANTHER" id="PTHR38001">
    <property type="entry name" value="PROTEIN CEBPZOS"/>
    <property type="match status" value="1"/>
</dbReference>
<dbReference type="OMA" id="DVYYRAN"/>
<keyword evidence="1" id="KW-0812">Transmembrane</keyword>
<proteinExistence type="predicted"/>
<feature type="non-terminal residue" evidence="2">
    <location>
        <position position="94"/>
    </location>
</feature>